<organism evidence="1 2">
    <name type="scientific">Microbacterium terrae</name>
    <dbReference type="NCBI Taxonomy" id="69369"/>
    <lineage>
        <taxon>Bacteria</taxon>
        <taxon>Bacillati</taxon>
        <taxon>Actinomycetota</taxon>
        <taxon>Actinomycetes</taxon>
        <taxon>Micrococcales</taxon>
        <taxon>Microbacteriaceae</taxon>
        <taxon>Microbacterium</taxon>
    </lineage>
</organism>
<dbReference type="Proteomes" id="UP000033956">
    <property type="component" value="Unassembled WGS sequence"/>
</dbReference>
<proteinExistence type="predicted"/>
<dbReference type="RefSeq" id="WP_045276473.1">
    <property type="nucleotide sequence ID" value="NZ_BAAAUP010000002.1"/>
</dbReference>
<protein>
    <recommendedName>
        <fullName evidence="3">NAD(P)-binding domain-containing protein</fullName>
    </recommendedName>
</protein>
<dbReference type="STRING" id="92835.RS81_02594"/>
<accession>A0A0M2GXV3</accession>
<sequence length="247" mass="25824">MRIAIAGGSGLLGSHVTRVARERGHEPVVLSRRTGVDLVSGAGLAERLRGARAVIDVSNIQTGRPELSVSFFAGATANLLRQGRIAGVEHHIALTIVGMEAAPDGYYAGKLAQERSVSAGAVPWSILRATQFHEFPAMYYHRSAPVHSAASGRLQPVAAREVAERLVGLAESAPVGRAPDLAGPQEESLAAMIRAYAHAIGRSAPVPIVHVPGAYGRALRSGALLPGAGADRGVQTYAEWLDDLPDA</sequence>
<evidence type="ECO:0008006" key="3">
    <source>
        <dbReference type="Google" id="ProtNLM"/>
    </source>
</evidence>
<name>A0A0M2GXV3_9MICO</name>
<comment type="caution">
    <text evidence="1">The sequence shown here is derived from an EMBL/GenBank/DDBJ whole genome shotgun (WGS) entry which is preliminary data.</text>
</comment>
<reference evidence="1 2" key="1">
    <citation type="submission" date="2015-02" db="EMBL/GenBank/DDBJ databases">
        <title>Draft genome sequences of ten Microbacterium spp. with emphasis on heavy metal contaminated environments.</title>
        <authorList>
            <person name="Corretto E."/>
        </authorList>
    </citation>
    <scope>NUCLEOTIDE SEQUENCE [LARGE SCALE GENOMIC DNA]</scope>
    <source>
        <strain evidence="1 2">DSM 12510</strain>
    </source>
</reference>
<dbReference type="InterPro" id="IPR036291">
    <property type="entry name" value="NAD(P)-bd_dom_sf"/>
</dbReference>
<dbReference type="EMBL" id="JYIZ01000054">
    <property type="protein sequence ID" value="KJL38799.1"/>
    <property type="molecule type" value="Genomic_DNA"/>
</dbReference>
<keyword evidence="2" id="KW-1185">Reference proteome</keyword>
<gene>
    <name evidence="1" type="ORF">RS81_02594</name>
</gene>
<dbReference type="OrthoDB" id="9771302at2"/>
<dbReference type="PATRIC" id="fig|92835.4.peg.2628"/>
<evidence type="ECO:0000313" key="2">
    <source>
        <dbReference type="Proteomes" id="UP000033956"/>
    </source>
</evidence>
<dbReference type="Gene3D" id="3.40.50.720">
    <property type="entry name" value="NAD(P)-binding Rossmann-like Domain"/>
    <property type="match status" value="1"/>
</dbReference>
<dbReference type="SUPFAM" id="SSF51735">
    <property type="entry name" value="NAD(P)-binding Rossmann-fold domains"/>
    <property type="match status" value="1"/>
</dbReference>
<evidence type="ECO:0000313" key="1">
    <source>
        <dbReference type="EMBL" id="KJL38799.1"/>
    </source>
</evidence>
<dbReference type="AlphaFoldDB" id="A0A0M2GXV3"/>